<sequence>MVSHRHEQGVCRGFPTACSRRAVARSVPARRPPRDRMQACAARHMREHRRDEARWRRPPRAPQLNEKTAVFMLLRTAIRVGVTFRASSSCNAAHK</sequence>
<gene>
    <name evidence="1" type="ORF">LA76x_1947</name>
</gene>
<organism evidence="1 2">
    <name type="scientific">Lysobacter antibioticus</name>
    <dbReference type="NCBI Taxonomy" id="84531"/>
    <lineage>
        <taxon>Bacteria</taxon>
        <taxon>Pseudomonadati</taxon>
        <taxon>Pseudomonadota</taxon>
        <taxon>Gammaproteobacteria</taxon>
        <taxon>Lysobacterales</taxon>
        <taxon>Lysobacteraceae</taxon>
        <taxon>Lysobacter</taxon>
    </lineage>
</organism>
<proteinExistence type="predicted"/>
<dbReference type="KEGG" id="lab:LA76x_1947"/>
<evidence type="ECO:0000313" key="1">
    <source>
        <dbReference type="EMBL" id="ALN80091.1"/>
    </source>
</evidence>
<dbReference type="PATRIC" id="fig|84531.8.peg.1968"/>
<protein>
    <submittedName>
        <fullName evidence="1">Uncharacterized protein</fullName>
    </submittedName>
</protein>
<name>A0A0S2F9A5_LYSAN</name>
<keyword evidence="2" id="KW-1185">Reference proteome</keyword>
<dbReference type="STRING" id="84531.LA76x_1947"/>
<accession>A0A0S2F9A5</accession>
<dbReference type="EMBL" id="CP011129">
    <property type="protein sequence ID" value="ALN80091.1"/>
    <property type="molecule type" value="Genomic_DNA"/>
</dbReference>
<dbReference type="AlphaFoldDB" id="A0A0S2F9A5"/>
<reference evidence="1 2" key="1">
    <citation type="journal article" date="2015" name="BMC Genomics">
        <title>Comparative genomics and metabolic profiling of the genus Lysobacter.</title>
        <authorList>
            <person name="de Bruijn I."/>
            <person name="Cheng X."/>
            <person name="de Jager V."/>
            <person name="Exposito R.G."/>
            <person name="Watrous J."/>
            <person name="Patel N."/>
            <person name="Postma J."/>
            <person name="Dorrestein P.C."/>
            <person name="Kobayashi D."/>
            <person name="Raaijmakers J.M."/>
        </authorList>
    </citation>
    <scope>NUCLEOTIDE SEQUENCE [LARGE SCALE GENOMIC DNA]</scope>
    <source>
        <strain evidence="1 2">76</strain>
    </source>
</reference>
<dbReference type="Proteomes" id="UP000060787">
    <property type="component" value="Chromosome"/>
</dbReference>
<evidence type="ECO:0000313" key="2">
    <source>
        <dbReference type="Proteomes" id="UP000060787"/>
    </source>
</evidence>